<dbReference type="PANTHER" id="PTHR32282">
    <property type="entry name" value="BINDING PROTEIN TRANSPEPTIDASE, PUTATIVE-RELATED"/>
    <property type="match status" value="1"/>
</dbReference>
<dbReference type="PANTHER" id="PTHR32282:SF15">
    <property type="entry name" value="PENICILLIN-BINDING PROTEIN 1C"/>
    <property type="match status" value="1"/>
</dbReference>
<name>A0A0F8ZMF9_9ZZZZ</name>
<evidence type="ECO:0000259" key="2">
    <source>
        <dbReference type="Pfam" id="PF00912"/>
    </source>
</evidence>
<dbReference type="GO" id="GO:0008955">
    <property type="term" value="F:peptidoglycan glycosyltransferase activity"/>
    <property type="evidence" value="ECO:0007669"/>
    <property type="project" value="TreeGrafter"/>
</dbReference>
<dbReference type="InterPro" id="IPR001264">
    <property type="entry name" value="Glyco_trans_51"/>
</dbReference>
<comment type="caution">
    <text evidence="3">The sequence shown here is derived from an EMBL/GenBank/DDBJ whole genome shotgun (WGS) entry which is preliminary data.</text>
</comment>
<accession>A0A0F8ZMF9</accession>
<dbReference type="InterPro" id="IPR050396">
    <property type="entry name" value="Glycosyltr_51/Transpeptidase"/>
</dbReference>
<reference evidence="3" key="1">
    <citation type="journal article" date="2015" name="Nature">
        <title>Complex archaea that bridge the gap between prokaryotes and eukaryotes.</title>
        <authorList>
            <person name="Spang A."/>
            <person name="Saw J.H."/>
            <person name="Jorgensen S.L."/>
            <person name="Zaremba-Niedzwiedzka K."/>
            <person name="Martijn J."/>
            <person name="Lind A.E."/>
            <person name="van Eijk R."/>
            <person name="Schleper C."/>
            <person name="Guy L."/>
            <person name="Ettema T.J."/>
        </authorList>
    </citation>
    <scope>NUCLEOTIDE SEQUENCE</scope>
</reference>
<dbReference type="GO" id="GO:0030288">
    <property type="term" value="C:outer membrane-bounded periplasmic space"/>
    <property type="evidence" value="ECO:0007669"/>
    <property type="project" value="TreeGrafter"/>
</dbReference>
<dbReference type="EMBL" id="LAZR01062627">
    <property type="protein sequence ID" value="KKK61131.1"/>
    <property type="molecule type" value="Genomic_DNA"/>
</dbReference>
<protein>
    <recommendedName>
        <fullName evidence="2">Glycosyl transferase family 51 domain-containing protein</fullName>
    </recommendedName>
</protein>
<dbReference type="AlphaFoldDB" id="A0A0F8ZMF9"/>
<organism evidence="3">
    <name type="scientific">marine sediment metagenome</name>
    <dbReference type="NCBI Taxonomy" id="412755"/>
    <lineage>
        <taxon>unclassified sequences</taxon>
        <taxon>metagenomes</taxon>
        <taxon>ecological metagenomes</taxon>
    </lineage>
</organism>
<dbReference type="Gene3D" id="1.10.3810.10">
    <property type="entry name" value="Biosynthetic peptidoglycan transglycosylase-like"/>
    <property type="match status" value="1"/>
</dbReference>
<gene>
    <name evidence="3" type="ORF">LCGC14_3017410</name>
</gene>
<proteinExistence type="predicted"/>
<dbReference type="SUPFAM" id="SSF53955">
    <property type="entry name" value="Lysozyme-like"/>
    <property type="match status" value="1"/>
</dbReference>
<sequence>MITALRLELTYSKDEVLAMFAGRAPFGGNVVGLEAASWRYFGPEPGGLSWAESAMLAVLPNNPSLIHPGRNRDLLAEKRNRLLDRLRDEGIIDRLTCDLAKQEGLPPKPRPLPMLAPNLLAYAQKTGQKGQRVLSTLDISVQVRALEIIERHHMKLASEG</sequence>
<dbReference type="InterPro" id="IPR023346">
    <property type="entry name" value="Lysozyme-like_dom_sf"/>
</dbReference>
<evidence type="ECO:0000313" key="3">
    <source>
        <dbReference type="EMBL" id="KKK61131.1"/>
    </source>
</evidence>
<feature type="non-terminal residue" evidence="3">
    <location>
        <position position="160"/>
    </location>
</feature>
<dbReference type="Pfam" id="PF00912">
    <property type="entry name" value="Transgly"/>
    <property type="match status" value="1"/>
</dbReference>
<evidence type="ECO:0000256" key="1">
    <source>
        <dbReference type="ARBA" id="ARBA00022679"/>
    </source>
</evidence>
<feature type="domain" description="Glycosyl transferase family 51" evidence="2">
    <location>
        <begin position="1"/>
        <end position="86"/>
    </location>
</feature>
<dbReference type="GO" id="GO:0009252">
    <property type="term" value="P:peptidoglycan biosynthetic process"/>
    <property type="evidence" value="ECO:0007669"/>
    <property type="project" value="TreeGrafter"/>
</dbReference>
<dbReference type="InterPro" id="IPR036950">
    <property type="entry name" value="PBP_transglycosylase"/>
</dbReference>
<keyword evidence="1" id="KW-0808">Transferase</keyword>